<dbReference type="PANTHER" id="PTHR33050">
    <property type="entry name" value="REVERSE TRANSCRIPTASE DOMAIN-CONTAINING PROTEIN"/>
    <property type="match status" value="1"/>
</dbReference>
<protein>
    <submittedName>
        <fullName evidence="4">Reverse transcriptase domain-containing protein</fullName>
    </submittedName>
</protein>
<dbReference type="InterPro" id="IPR043128">
    <property type="entry name" value="Rev_trsase/Diguanyl_cyclase"/>
</dbReference>
<dbReference type="InterPro" id="IPR043502">
    <property type="entry name" value="DNA/RNA_pol_sf"/>
</dbReference>
<dbReference type="Gene3D" id="3.10.10.10">
    <property type="entry name" value="HIV Type 1 Reverse Transcriptase, subunit A, domain 1"/>
    <property type="match status" value="1"/>
</dbReference>
<evidence type="ECO:0000256" key="1">
    <source>
        <dbReference type="SAM" id="MobiDB-lite"/>
    </source>
</evidence>
<feature type="chain" id="PRO_5005894669" evidence="2">
    <location>
        <begin position="23"/>
        <end position="564"/>
    </location>
</feature>
<dbReference type="Proteomes" id="UP000046392">
    <property type="component" value="Unplaced"/>
</dbReference>
<feature type="region of interest" description="Disordered" evidence="1">
    <location>
        <begin position="525"/>
        <end position="546"/>
    </location>
</feature>
<dbReference type="STRING" id="174720.A0A0N5BJ53"/>
<feature type="signal peptide" evidence="2">
    <location>
        <begin position="1"/>
        <end position="22"/>
    </location>
</feature>
<evidence type="ECO:0000313" key="4">
    <source>
        <dbReference type="WBParaSite" id="SPAL_0000597825.1"/>
    </source>
</evidence>
<evidence type="ECO:0000313" key="3">
    <source>
        <dbReference type="Proteomes" id="UP000046392"/>
    </source>
</evidence>
<proteinExistence type="predicted"/>
<name>A0A0N5BJ53_STREA</name>
<dbReference type="PANTHER" id="PTHR33050:SF7">
    <property type="entry name" value="RIBONUCLEASE H"/>
    <property type="match status" value="1"/>
</dbReference>
<accession>A0A0N5BJ53</accession>
<dbReference type="InterPro" id="IPR052055">
    <property type="entry name" value="Hepadnavirus_pol/RT"/>
</dbReference>
<keyword evidence="3" id="KW-1185">Reference proteome</keyword>
<evidence type="ECO:0000256" key="2">
    <source>
        <dbReference type="SAM" id="SignalP"/>
    </source>
</evidence>
<dbReference type="Gene3D" id="3.30.70.270">
    <property type="match status" value="1"/>
</dbReference>
<dbReference type="AlphaFoldDB" id="A0A0N5BJ53"/>
<organism evidence="3 4">
    <name type="scientific">Strongyloides papillosus</name>
    <name type="common">Intestinal threadworm</name>
    <dbReference type="NCBI Taxonomy" id="174720"/>
    <lineage>
        <taxon>Eukaryota</taxon>
        <taxon>Metazoa</taxon>
        <taxon>Ecdysozoa</taxon>
        <taxon>Nematoda</taxon>
        <taxon>Chromadorea</taxon>
        <taxon>Rhabditida</taxon>
        <taxon>Tylenchina</taxon>
        <taxon>Panagrolaimomorpha</taxon>
        <taxon>Strongyloidoidea</taxon>
        <taxon>Strongyloididae</taxon>
        <taxon>Strongyloides</taxon>
    </lineage>
</organism>
<sequence length="564" mass="65607">MTTDMSLLNLLTICLLWRILRLKKETSNLQISMELDRRCCFISNVKCLICFQRSLLQALDSTLGVDNDRYVHQQAILEMKEVLLSPFWLINDPNFLAPVFRPGVYSYISKDHFSSTDGYLFRASGLLLQLTALFSYMMETSPRPSFHCLWYSVSKGVINPKLKGPLLHHSLHATIVHSDGSRDFTICRMETSLNYWQPNREMKREIRTFSNPMYLLRKNPNKITEEMTFLRAKVHKLLVKGIVTHCEFPREFTNIFCIPKKDCDDFRFILNLRSVNYYVQDLHFKMEHIPLVREAISPQSYMISIDMSDAYYSVALDLDSQDYFASFLDNQRYKFTRPCFGYKAVQYVEDWPFWQPNIHIWEEQLSFTLETFESLVNTKKNFLANPEEKLEAIESFASKLFSSTKCTFRQNMKWEKFSAPPPKNRVDRHLNIKELLAIEQSLYRLIHQASNCSILIRANNATALTSIRKTYLEQPPGNENVLADDLSRTLFHPGESRVTSSKRRTIALLLSPYKINGRLGNNSQLVKSDKRKHTKEKVSQETADLVANGLDKSTQAAYASHRKK</sequence>
<keyword evidence="2" id="KW-0732">Signal</keyword>
<reference evidence="4" key="1">
    <citation type="submission" date="2017-02" db="UniProtKB">
        <authorList>
            <consortium name="WormBaseParasite"/>
        </authorList>
    </citation>
    <scope>IDENTIFICATION</scope>
</reference>
<dbReference type="SUPFAM" id="SSF56672">
    <property type="entry name" value="DNA/RNA polymerases"/>
    <property type="match status" value="1"/>
</dbReference>
<dbReference type="WBParaSite" id="SPAL_0000597825.1">
    <property type="protein sequence ID" value="SPAL_0000597825.1"/>
    <property type="gene ID" value="SPAL_0000597825"/>
</dbReference>